<gene>
    <name evidence="2" type="ORF">DFQ05_0151</name>
</gene>
<protein>
    <submittedName>
        <fullName evidence="2">Heme-binding HmuY-like protein</fullName>
    </submittedName>
</protein>
<evidence type="ECO:0000256" key="1">
    <source>
        <dbReference type="SAM" id="SignalP"/>
    </source>
</evidence>
<dbReference type="PROSITE" id="PS51257">
    <property type="entry name" value="PROKAR_LIPOPROTEIN"/>
    <property type="match status" value="1"/>
</dbReference>
<reference evidence="2 3" key="1">
    <citation type="journal article" date="2015" name="Stand. Genomic Sci.">
        <title>Genomic Encyclopedia of Bacterial and Archaeal Type Strains, Phase III: the genomes of soil and plant-associated and newly described type strains.</title>
        <authorList>
            <person name="Whitman W.B."/>
            <person name="Woyke T."/>
            <person name="Klenk H.P."/>
            <person name="Zhou Y."/>
            <person name="Lilburn T.G."/>
            <person name="Beck B.J."/>
            <person name="De Vos P."/>
            <person name="Vandamme P."/>
            <person name="Eisen J.A."/>
            <person name="Garrity G."/>
            <person name="Hugenholtz P."/>
            <person name="Kyrpides N.C."/>
        </authorList>
    </citation>
    <scope>NUCLEOTIDE SEQUENCE [LARGE SCALE GENOMIC DNA]</scope>
    <source>
        <strain evidence="2 3">CECT 8445</strain>
    </source>
</reference>
<dbReference type="RefSeq" id="WP_132702574.1">
    <property type="nucleotide sequence ID" value="NZ_SMGI01000001.1"/>
</dbReference>
<organism evidence="2 3">
    <name type="scientific">Winogradskyella wandonensis</name>
    <dbReference type="NCBI Taxonomy" id="1442586"/>
    <lineage>
        <taxon>Bacteria</taxon>
        <taxon>Pseudomonadati</taxon>
        <taxon>Bacteroidota</taxon>
        <taxon>Flavobacteriia</taxon>
        <taxon>Flavobacteriales</taxon>
        <taxon>Flavobacteriaceae</taxon>
        <taxon>Winogradskyella</taxon>
    </lineage>
</organism>
<keyword evidence="1" id="KW-0732">Signal</keyword>
<name>A0A4R1KVB7_9FLAO</name>
<dbReference type="OrthoDB" id="5510929at2"/>
<dbReference type="InterPro" id="IPR025921">
    <property type="entry name" value="HmuY"/>
</dbReference>
<keyword evidence="3" id="KW-1185">Reference proteome</keyword>
<accession>A0A4R1KVB7</accession>
<feature type="chain" id="PRO_5020531161" evidence="1">
    <location>
        <begin position="22"/>
        <end position="222"/>
    </location>
</feature>
<dbReference type="EMBL" id="SMGI01000001">
    <property type="protein sequence ID" value="TCK68643.1"/>
    <property type="molecule type" value="Genomic_DNA"/>
</dbReference>
<dbReference type="Pfam" id="PF14064">
    <property type="entry name" value="HmuY"/>
    <property type="match status" value="1"/>
</dbReference>
<feature type="signal peptide" evidence="1">
    <location>
        <begin position="1"/>
        <end position="21"/>
    </location>
</feature>
<proteinExistence type="predicted"/>
<sequence>MKILKLSSILAVALLLFTSCSDDDVPQLEPVEAQRVSNLHAPQTGGTGQGPISGEFTKFDFSTGETTTSETEWDIAFRGTTIIVNGGQSQGATDEPNRTGNAAAYIVESDFVSVVNINEESFAQDTQAALAITPLSDMGWYNYSGPPNPNVPNSNLVTPISGRVLVFRTREGRYAKMEILSYYRDNPTASELMNFTDMMKLTEARYYTFNYVFQPNQGETTF</sequence>
<evidence type="ECO:0000313" key="2">
    <source>
        <dbReference type="EMBL" id="TCK68643.1"/>
    </source>
</evidence>
<dbReference type="Proteomes" id="UP000295714">
    <property type="component" value="Unassembled WGS sequence"/>
</dbReference>
<dbReference type="AlphaFoldDB" id="A0A4R1KVB7"/>
<dbReference type="CDD" id="cd12105">
    <property type="entry name" value="HmuY"/>
    <property type="match status" value="1"/>
</dbReference>
<comment type="caution">
    <text evidence="2">The sequence shown here is derived from an EMBL/GenBank/DDBJ whole genome shotgun (WGS) entry which is preliminary data.</text>
</comment>
<evidence type="ECO:0000313" key="3">
    <source>
        <dbReference type="Proteomes" id="UP000295714"/>
    </source>
</evidence>